<dbReference type="GO" id="GO:0031992">
    <property type="term" value="F:energy transducer activity"/>
    <property type="evidence" value="ECO:0007669"/>
    <property type="project" value="InterPro"/>
</dbReference>
<keyword evidence="4" id="KW-1003">Cell membrane</keyword>
<gene>
    <name evidence="12" type="ORF">K4G66_24730</name>
</gene>
<sequence>MNLDHHSAPSWNDLLFEHRNRNYGAYQIRKHYAEQVLKAFALAVGVLVILIMFPTMLGWLHAEEEMKTLPARTIHYTELAPPPPIEQVPPPQTEAPPPVKKVVKYVPPKVTTQELPEEEPLPTIEEIKQVETGLEDIAGTGEVMMDIPVEGSGEVPAPEEAIYQFVEQMPEFDGGMEAMAKFLQKNLRYPASARRMGIEGTVYVKFVIGTNGTIEAVEVMKGIFRDCDQEAVRVISQMPPWKPGKQNKQEVKVSMMLPIKFKLA</sequence>
<dbReference type="PROSITE" id="PS52015">
    <property type="entry name" value="TONB_CTD"/>
    <property type="match status" value="1"/>
</dbReference>
<evidence type="ECO:0000256" key="9">
    <source>
        <dbReference type="ARBA" id="ARBA00023136"/>
    </source>
</evidence>
<keyword evidence="9 10" id="KW-0472">Membrane</keyword>
<feature type="domain" description="TonB C-terminal" evidence="11">
    <location>
        <begin position="174"/>
        <end position="264"/>
    </location>
</feature>
<name>A0AA49GNQ6_9BACT</name>
<protein>
    <submittedName>
        <fullName evidence="12">Energy transducer TonB</fullName>
    </submittedName>
</protein>
<dbReference type="GO" id="GO:0055085">
    <property type="term" value="P:transmembrane transport"/>
    <property type="evidence" value="ECO:0007669"/>
    <property type="project" value="InterPro"/>
</dbReference>
<proteinExistence type="inferred from homology"/>
<evidence type="ECO:0000256" key="5">
    <source>
        <dbReference type="ARBA" id="ARBA00022519"/>
    </source>
</evidence>
<evidence type="ECO:0000256" key="7">
    <source>
        <dbReference type="ARBA" id="ARBA00022927"/>
    </source>
</evidence>
<feature type="transmembrane region" description="Helical" evidence="10">
    <location>
        <begin position="39"/>
        <end position="60"/>
    </location>
</feature>
<evidence type="ECO:0000313" key="12">
    <source>
        <dbReference type="EMBL" id="WKN35581.1"/>
    </source>
</evidence>
<evidence type="ECO:0000256" key="6">
    <source>
        <dbReference type="ARBA" id="ARBA00022692"/>
    </source>
</evidence>
<dbReference type="GO" id="GO:0015891">
    <property type="term" value="P:siderophore transport"/>
    <property type="evidence" value="ECO:0007669"/>
    <property type="project" value="InterPro"/>
</dbReference>
<dbReference type="InterPro" id="IPR006260">
    <property type="entry name" value="TonB/TolA_C"/>
</dbReference>
<dbReference type="PANTHER" id="PTHR33446">
    <property type="entry name" value="PROTEIN TONB-RELATED"/>
    <property type="match status" value="1"/>
</dbReference>
<dbReference type="GO" id="GO:0098797">
    <property type="term" value="C:plasma membrane protein complex"/>
    <property type="evidence" value="ECO:0007669"/>
    <property type="project" value="TreeGrafter"/>
</dbReference>
<evidence type="ECO:0000256" key="2">
    <source>
        <dbReference type="ARBA" id="ARBA00006555"/>
    </source>
</evidence>
<keyword evidence="6 10" id="KW-0812">Transmembrane</keyword>
<dbReference type="SUPFAM" id="SSF74653">
    <property type="entry name" value="TolA/TonB C-terminal domain"/>
    <property type="match status" value="1"/>
</dbReference>
<dbReference type="Gene3D" id="3.30.1150.10">
    <property type="match status" value="1"/>
</dbReference>
<comment type="similarity">
    <text evidence="2">Belongs to the TonB family.</text>
</comment>
<reference evidence="12" key="2">
    <citation type="journal article" date="2024" name="Antonie Van Leeuwenhoek">
        <title>Roseihalotalea indica gen. nov., sp. nov., a halophilic Bacteroidetes from mesopelagic Southwest Indian Ocean with higher carbohydrate metabolic potential.</title>
        <authorList>
            <person name="Chen B."/>
            <person name="Zhang M."/>
            <person name="Lin D."/>
            <person name="Ye J."/>
            <person name="Tang K."/>
        </authorList>
    </citation>
    <scope>NUCLEOTIDE SEQUENCE</scope>
    <source>
        <strain evidence="12">TK19036</strain>
    </source>
</reference>
<dbReference type="PANTHER" id="PTHR33446:SF2">
    <property type="entry name" value="PROTEIN TONB"/>
    <property type="match status" value="1"/>
</dbReference>
<evidence type="ECO:0000256" key="1">
    <source>
        <dbReference type="ARBA" id="ARBA00004383"/>
    </source>
</evidence>
<accession>A0AA49GNQ6</accession>
<dbReference type="EMBL" id="CP120682">
    <property type="protein sequence ID" value="WKN35581.1"/>
    <property type="molecule type" value="Genomic_DNA"/>
</dbReference>
<dbReference type="Pfam" id="PF03544">
    <property type="entry name" value="TonB_C"/>
    <property type="match status" value="1"/>
</dbReference>
<comment type="subcellular location">
    <subcellularLocation>
        <location evidence="1">Cell inner membrane</location>
        <topology evidence="1">Single-pass membrane protein</topology>
        <orientation evidence="1">Periplasmic side</orientation>
    </subcellularLocation>
</comment>
<dbReference type="InterPro" id="IPR003538">
    <property type="entry name" value="TonB"/>
</dbReference>
<organism evidence="12">
    <name type="scientific">Roseihalotalea indica</name>
    <dbReference type="NCBI Taxonomy" id="2867963"/>
    <lineage>
        <taxon>Bacteria</taxon>
        <taxon>Pseudomonadati</taxon>
        <taxon>Bacteroidota</taxon>
        <taxon>Cytophagia</taxon>
        <taxon>Cytophagales</taxon>
        <taxon>Catalimonadaceae</taxon>
        <taxon>Roseihalotalea</taxon>
    </lineage>
</organism>
<keyword evidence="8 10" id="KW-1133">Transmembrane helix</keyword>
<keyword evidence="3" id="KW-0813">Transport</keyword>
<dbReference type="AlphaFoldDB" id="A0AA49GNQ6"/>
<evidence type="ECO:0000256" key="3">
    <source>
        <dbReference type="ARBA" id="ARBA00022448"/>
    </source>
</evidence>
<dbReference type="PRINTS" id="PR01374">
    <property type="entry name" value="TONBPROTEIN"/>
</dbReference>
<evidence type="ECO:0000256" key="10">
    <source>
        <dbReference type="SAM" id="Phobius"/>
    </source>
</evidence>
<dbReference type="NCBIfam" id="TIGR01352">
    <property type="entry name" value="tonB_Cterm"/>
    <property type="match status" value="1"/>
</dbReference>
<dbReference type="GO" id="GO:0015031">
    <property type="term" value="P:protein transport"/>
    <property type="evidence" value="ECO:0007669"/>
    <property type="project" value="UniProtKB-KW"/>
</dbReference>
<dbReference type="GO" id="GO:0030288">
    <property type="term" value="C:outer membrane-bounded periplasmic space"/>
    <property type="evidence" value="ECO:0007669"/>
    <property type="project" value="InterPro"/>
</dbReference>
<keyword evidence="5" id="KW-0997">Cell inner membrane</keyword>
<keyword evidence="7" id="KW-0653">Protein transport</keyword>
<evidence type="ECO:0000259" key="11">
    <source>
        <dbReference type="PROSITE" id="PS52015"/>
    </source>
</evidence>
<dbReference type="InterPro" id="IPR037682">
    <property type="entry name" value="TonB_C"/>
</dbReference>
<reference evidence="12" key="1">
    <citation type="journal article" date="2023" name="Comput. Struct. Biotechnol. J.">
        <title>Discovery of a novel marine Bacteroidetes with a rich repertoire of carbohydrate-active enzymes.</title>
        <authorList>
            <person name="Chen B."/>
            <person name="Liu G."/>
            <person name="Chen Q."/>
            <person name="Wang H."/>
            <person name="Liu L."/>
            <person name="Tang K."/>
        </authorList>
    </citation>
    <scope>NUCLEOTIDE SEQUENCE</scope>
    <source>
        <strain evidence="12">TK19036</strain>
    </source>
</reference>
<evidence type="ECO:0000256" key="4">
    <source>
        <dbReference type="ARBA" id="ARBA00022475"/>
    </source>
</evidence>
<dbReference type="InterPro" id="IPR051045">
    <property type="entry name" value="TonB-dependent_transducer"/>
</dbReference>
<evidence type="ECO:0000256" key="8">
    <source>
        <dbReference type="ARBA" id="ARBA00022989"/>
    </source>
</evidence>